<dbReference type="AlphaFoldDB" id="A0A9X3XAR3"/>
<dbReference type="Gene3D" id="1.10.10.60">
    <property type="entry name" value="Homeodomain-like"/>
    <property type="match status" value="1"/>
</dbReference>
<evidence type="ECO:0000313" key="1">
    <source>
        <dbReference type="EMBL" id="MDC3984581.1"/>
    </source>
</evidence>
<evidence type="ECO:0000313" key="2">
    <source>
        <dbReference type="Proteomes" id="UP001151081"/>
    </source>
</evidence>
<sequence length="180" mass="20089">MSGRPSLRTPEVEKQILDALRLGQLHRPTVCKLVGISPRTLRAWRNQDPEFDTKLRAAEAKGEARLALIATQGAEEDPRLALDLLRARYPERWGRKHAQIEAQVKLDGERPPGLPRALRPAWDAAVKSNWKDRAPCRELEIWWATGQTERPAQIEALRQLLGELEAEAGGKDDGPKGGAT</sequence>
<gene>
    <name evidence="1" type="ORF">KEG57_29000</name>
</gene>
<dbReference type="EMBL" id="JAGTJJ010000021">
    <property type="protein sequence ID" value="MDC3984581.1"/>
    <property type="molecule type" value="Genomic_DNA"/>
</dbReference>
<protein>
    <recommendedName>
        <fullName evidence="3">Homeodomain-like domain-containing protein</fullName>
    </recommendedName>
</protein>
<accession>A0A9X3XAR3</accession>
<dbReference type="Proteomes" id="UP001151081">
    <property type="component" value="Unassembled WGS sequence"/>
</dbReference>
<keyword evidence="2" id="KW-1185">Reference proteome</keyword>
<proteinExistence type="predicted"/>
<reference evidence="1 2" key="1">
    <citation type="submission" date="2021-04" db="EMBL/GenBank/DDBJ databases">
        <title>Genome analysis of Polyangium sp.</title>
        <authorList>
            <person name="Li Y."/>
            <person name="Wang J."/>
        </authorList>
    </citation>
    <scope>NUCLEOTIDE SEQUENCE [LARGE SCALE GENOMIC DNA]</scope>
    <source>
        <strain evidence="1 2">SDU14</strain>
    </source>
</reference>
<organism evidence="1 2">
    <name type="scientific">Polyangium jinanense</name>
    <dbReference type="NCBI Taxonomy" id="2829994"/>
    <lineage>
        <taxon>Bacteria</taxon>
        <taxon>Pseudomonadati</taxon>
        <taxon>Myxococcota</taxon>
        <taxon>Polyangia</taxon>
        <taxon>Polyangiales</taxon>
        <taxon>Polyangiaceae</taxon>
        <taxon>Polyangium</taxon>
    </lineage>
</organism>
<dbReference type="RefSeq" id="WP_272459040.1">
    <property type="nucleotide sequence ID" value="NZ_JAGTJJ010000021.1"/>
</dbReference>
<name>A0A9X3XAR3_9BACT</name>
<evidence type="ECO:0008006" key="3">
    <source>
        <dbReference type="Google" id="ProtNLM"/>
    </source>
</evidence>
<comment type="caution">
    <text evidence="1">The sequence shown here is derived from an EMBL/GenBank/DDBJ whole genome shotgun (WGS) entry which is preliminary data.</text>
</comment>